<evidence type="ECO:0000256" key="1">
    <source>
        <dbReference type="SAM" id="Phobius"/>
    </source>
</evidence>
<dbReference type="AlphaFoldDB" id="A0A6G8QD10"/>
<protein>
    <submittedName>
        <fullName evidence="3">Lasso peptide biosynthesis B2 protein</fullName>
    </submittedName>
</protein>
<evidence type="ECO:0000313" key="3">
    <source>
        <dbReference type="EMBL" id="QIN84385.1"/>
    </source>
</evidence>
<dbReference type="Proteomes" id="UP000501452">
    <property type="component" value="Chromosome"/>
</dbReference>
<dbReference type="Pfam" id="PF13471">
    <property type="entry name" value="Transglut_core3"/>
    <property type="match status" value="1"/>
</dbReference>
<keyword evidence="1" id="KW-1133">Transmembrane helix</keyword>
<dbReference type="InterPro" id="IPR032708">
    <property type="entry name" value="McjB_C"/>
</dbReference>
<dbReference type="NCBIfam" id="NF033537">
    <property type="entry name" value="lasso_biosyn_B2"/>
    <property type="match status" value="1"/>
</dbReference>
<keyword evidence="1" id="KW-0812">Transmembrane</keyword>
<dbReference type="KEGG" id="rub:GBA63_18360"/>
<reference evidence="3 4" key="1">
    <citation type="submission" date="2019-10" db="EMBL/GenBank/DDBJ databases">
        <title>Rubrobacter sp nov SCSIO 52090 isolated from a deep-sea sediment in the South China Sea.</title>
        <authorList>
            <person name="Chen R.W."/>
        </authorList>
    </citation>
    <scope>NUCLEOTIDE SEQUENCE [LARGE SCALE GENOMIC DNA]</scope>
    <source>
        <strain evidence="3 4">SCSIO 52909</strain>
    </source>
</reference>
<feature type="domain" description="Microcin J25-processing protein McjB C-terminal" evidence="2">
    <location>
        <begin position="72"/>
        <end position="164"/>
    </location>
</feature>
<feature type="transmembrane region" description="Helical" evidence="1">
    <location>
        <begin position="42"/>
        <end position="65"/>
    </location>
</feature>
<sequence>MQSVASEICSTLSLPSRARGSSRLPIHKVGRLLSLPAAERRLLVKATILLMVTKFCLWLLPFALVRRLSGGLVRAPFRVRDEEYPPGKVVWAVETAGRGISRFSTCLTLALTSQVLLGRRGHPALVLIGVVGGGGSDLEAHAWVQSGGKVLVGGTGIERYTILATLEAN</sequence>
<evidence type="ECO:0000259" key="2">
    <source>
        <dbReference type="Pfam" id="PF13471"/>
    </source>
</evidence>
<dbReference type="EMBL" id="CP045119">
    <property type="protein sequence ID" value="QIN84385.1"/>
    <property type="molecule type" value="Genomic_DNA"/>
</dbReference>
<dbReference type="InterPro" id="IPR053521">
    <property type="entry name" value="McjB-like"/>
</dbReference>
<proteinExistence type="predicted"/>
<name>A0A6G8QD10_9ACTN</name>
<evidence type="ECO:0000313" key="4">
    <source>
        <dbReference type="Proteomes" id="UP000501452"/>
    </source>
</evidence>
<keyword evidence="1" id="KW-0472">Membrane</keyword>
<organism evidence="3 4">
    <name type="scientific">Rubrobacter tropicus</name>
    <dbReference type="NCBI Taxonomy" id="2653851"/>
    <lineage>
        <taxon>Bacteria</taxon>
        <taxon>Bacillati</taxon>
        <taxon>Actinomycetota</taxon>
        <taxon>Rubrobacteria</taxon>
        <taxon>Rubrobacterales</taxon>
        <taxon>Rubrobacteraceae</taxon>
        <taxon>Rubrobacter</taxon>
    </lineage>
</organism>
<gene>
    <name evidence="3" type="ORF">GBA63_18360</name>
</gene>
<keyword evidence="4" id="KW-1185">Reference proteome</keyword>
<accession>A0A6G8QD10</accession>